<dbReference type="PANTHER" id="PTHR13382:SF22">
    <property type="entry name" value="F-BOX PROTEIN SKIP14"/>
    <property type="match status" value="1"/>
</dbReference>
<evidence type="ECO:0000313" key="3">
    <source>
        <dbReference type="Proteomes" id="UP000295252"/>
    </source>
</evidence>
<name>A0A068V786_COFCA</name>
<gene>
    <name evidence="2" type="ORF">GSCOC_T00019114001</name>
</gene>
<feature type="domain" description="F-box" evidence="1">
    <location>
        <begin position="172"/>
        <end position="219"/>
    </location>
</feature>
<evidence type="ECO:0000259" key="1">
    <source>
        <dbReference type="PROSITE" id="PS50181"/>
    </source>
</evidence>
<dbReference type="AlphaFoldDB" id="A0A068V786"/>
<dbReference type="PhylomeDB" id="A0A068V786"/>
<dbReference type="SUPFAM" id="SSF81383">
    <property type="entry name" value="F-box domain"/>
    <property type="match status" value="1"/>
</dbReference>
<dbReference type="Gramene" id="CDP16655">
    <property type="protein sequence ID" value="CDP16655"/>
    <property type="gene ID" value="GSCOC_T00019114001"/>
</dbReference>
<protein>
    <recommendedName>
        <fullName evidence="1">F-box domain-containing protein</fullName>
    </recommendedName>
</protein>
<organism evidence="2 3">
    <name type="scientific">Coffea canephora</name>
    <name type="common">Robusta coffee</name>
    <dbReference type="NCBI Taxonomy" id="49390"/>
    <lineage>
        <taxon>Eukaryota</taxon>
        <taxon>Viridiplantae</taxon>
        <taxon>Streptophyta</taxon>
        <taxon>Embryophyta</taxon>
        <taxon>Tracheophyta</taxon>
        <taxon>Spermatophyta</taxon>
        <taxon>Magnoliopsida</taxon>
        <taxon>eudicotyledons</taxon>
        <taxon>Gunneridae</taxon>
        <taxon>Pentapetalae</taxon>
        <taxon>asterids</taxon>
        <taxon>lamiids</taxon>
        <taxon>Gentianales</taxon>
        <taxon>Rubiaceae</taxon>
        <taxon>Ixoroideae</taxon>
        <taxon>Gardenieae complex</taxon>
        <taxon>Bertiereae - Coffeeae clade</taxon>
        <taxon>Coffeeae</taxon>
        <taxon>Coffea</taxon>
    </lineage>
</organism>
<dbReference type="InterPro" id="IPR032675">
    <property type="entry name" value="LRR_dom_sf"/>
</dbReference>
<dbReference type="Pfam" id="PF12937">
    <property type="entry name" value="F-box-like"/>
    <property type="match status" value="1"/>
</dbReference>
<dbReference type="EMBL" id="HG739219">
    <property type="protein sequence ID" value="CDP16655.1"/>
    <property type="molecule type" value="Genomic_DNA"/>
</dbReference>
<dbReference type="InterPro" id="IPR001810">
    <property type="entry name" value="F-box_dom"/>
</dbReference>
<dbReference type="PROSITE" id="PS50181">
    <property type="entry name" value="FBOX"/>
    <property type="match status" value="1"/>
</dbReference>
<dbReference type="InterPro" id="IPR050648">
    <property type="entry name" value="F-box_LRR-repeat"/>
</dbReference>
<dbReference type="PANTHER" id="PTHR13382">
    <property type="entry name" value="MITOCHONDRIAL ATP SYNTHASE COUPLING FACTOR B"/>
    <property type="match status" value="1"/>
</dbReference>
<dbReference type="InParanoid" id="A0A068V786"/>
<dbReference type="GO" id="GO:0005737">
    <property type="term" value="C:cytoplasm"/>
    <property type="evidence" value="ECO:0007669"/>
    <property type="project" value="TreeGrafter"/>
</dbReference>
<accession>A0A068V786</accession>
<dbReference type="InterPro" id="IPR036047">
    <property type="entry name" value="F-box-like_dom_sf"/>
</dbReference>
<dbReference type="OrthoDB" id="10044893at2759"/>
<dbReference type="Proteomes" id="UP000295252">
    <property type="component" value="Chromosome IX"/>
</dbReference>
<proteinExistence type="predicted"/>
<dbReference type="OMA" id="CERMENT"/>
<sequence length="458" mass="51374">MALKNSGIHFHTNGSLVERCPGENSKGFDSYDYNNREGKGDKLSSDDEIVDLLPRDPFGMDISATFTAITGWIEDFGLENLGFESSSEDDEVEKVDDQFLAELNIVWNSATRLHPDLGDIKAYKESSVSSMELGLCNDPNKEDFMGFSFEKYCTPWDAANKHKSASPAKNVSSGVRGPPPDALFFSLGYLGARDLLSVEKVCKSLRDAVGNDPLLWLNLHVSYPLCDKITDDALLRLTSRAQGRLHSLSIVECLKITDGGLKKVLEMNPGLTKLSIAGCLRLRIEGTLSNLRFFKSVGRPGIKHLRIGGLFGVTSQHFEELKLLLGADNQNWVSVNKPRFFHAEQSYLSFDDERPIDIEICPICQQLRQVYDCPADSCRGKQHTAQVCRACTFCIARCINCGRCLNNCDYEETFCLDFLCLDCLKQVLNCQDRQKRVTISPKHTYLHQQASYHFFLYG</sequence>
<reference evidence="3" key="1">
    <citation type="journal article" date="2014" name="Science">
        <title>The coffee genome provides insight into the convergent evolution of caffeine biosynthesis.</title>
        <authorList>
            <person name="Denoeud F."/>
            <person name="Carretero-Paulet L."/>
            <person name="Dereeper A."/>
            <person name="Droc G."/>
            <person name="Guyot R."/>
            <person name="Pietrella M."/>
            <person name="Zheng C."/>
            <person name="Alberti A."/>
            <person name="Anthony F."/>
            <person name="Aprea G."/>
            <person name="Aury J.M."/>
            <person name="Bento P."/>
            <person name="Bernard M."/>
            <person name="Bocs S."/>
            <person name="Campa C."/>
            <person name="Cenci A."/>
            <person name="Combes M.C."/>
            <person name="Crouzillat D."/>
            <person name="Da Silva C."/>
            <person name="Daddiego L."/>
            <person name="De Bellis F."/>
            <person name="Dussert S."/>
            <person name="Garsmeur O."/>
            <person name="Gayraud T."/>
            <person name="Guignon V."/>
            <person name="Jahn K."/>
            <person name="Jamilloux V."/>
            <person name="Joet T."/>
            <person name="Labadie K."/>
            <person name="Lan T."/>
            <person name="Leclercq J."/>
            <person name="Lepelley M."/>
            <person name="Leroy T."/>
            <person name="Li L.T."/>
            <person name="Librado P."/>
            <person name="Lopez L."/>
            <person name="Munoz A."/>
            <person name="Noel B."/>
            <person name="Pallavicini A."/>
            <person name="Perrotta G."/>
            <person name="Poncet V."/>
            <person name="Pot D."/>
            <person name="Priyono X."/>
            <person name="Rigoreau M."/>
            <person name="Rouard M."/>
            <person name="Rozas J."/>
            <person name="Tranchant-Dubreuil C."/>
            <person name="VanBuren R."/>
            <person name="Zhang Q."/>
            <person name="Andrade A.C."/>
            <person name="Argout X."/>
            <person name="Bertrand B."/>
            <person name="de Kochko A."/>
            <person name="Graziosi G."/>
            <person name="Henry R.J."/>
            <person name="Jayarama X."/>
            <person name="Ming R."/>
            <person name="Nagai C."/>
            <person name="Rounsley S."/>
            <person name="Sankoff D."/>
            <person name="Giuliano G."/>
            <person name="Albert V.A."/>
            <person name="Wincker P."/>
            <person name="Lashermes P."/>
        </authorList>
    </citation>
    <scope>NUCLEOTIDE SEQUENCE [LARGE SCALE GENOMIC DNA]</scope>
    <source>
        <strain evidence="3">cv. DH200-94</strain>
    </source>
</reference>
<dbReference type="STRING" id="49390.A0A068V786"/>
<dbReference type="Gene3D" id="3.80.10.10">
    <property type="entry name" value="Ribonuclease Inhibitor"/>
    <property type="match status" value="1"/>
</dbReference>
<keyword evidence="3" id="KW-1185">Reference proteome</keyword>
<evidence type="ECO:0000313" key="2">
    <source>
        <dbReference type="EMBL" id="CDP16655.1"/>
    </source>
</evidence>